<sequence length="464" mass="52525">MKLWQSTVIFLLLGGAFGTDTTYCPHHLSKSDLYEYGDLCLKVHYGNWDWETARQICLNEGGDLVQPRSPGMQEYIRVNLLPQVQKSEEDGFWIGATDLNSESHWRWVSGDPSMPYSNWEPGQGPSQSGFLFAAGDLEDCAIMRIQDGFRWHDYPCSNFFYHYSFICQYRKLPRSTHHVHPTKLTTKYVPPTTTKYVPPTTTKYVPPTTTKYIPPTTTKYVPQTTTKFEPETYSTTRFVPWTEKTTMLSQKTRSSTAFVPPEETKLPTSTPEPAPETPPISGGGGGDPFSGGFASSYGAPADECPHNLGKSDLYTYGNFCLKVHYGNYDWVDARHQCKKEGGDLIQIRDSGMQQFLQRVLSGQRSEDTGFWIGASDSESESHWKWVAGDPKMAYSHWSSGQGPSQSGFLFADGGHEDCALMKIHDGFRWHDYECSLFLYHYSFICQHGLENGKQKLDHIFAESI</sequence>
<dbReference type="InterPro" id="IPR050111">
    <property type="entry name" value="C-type_lectin/snaclec_domain"/>
</dbReference>
<dbReference type="HOGENOM" id="CLU_589577_0_0_1"/>
<dbReference type="InParanoid" id="K1RKX6"/>
<feature type="domain" description="C-type lectin" evidence="1">
    <location>
        <begin position="36"/>
        <end position="157"/>
    </location>
</feature>
<dbReference type="SUPFAM" id="SSF56436">
    <property type="entry name" value="C-type lectin-like"/>
    <property type="match status" value="2"/>
</dbReference>
<organism evidence="2">
    <name type="scientific">Magallana gigas</name>
    <name type="common">Pacific oyster</name>
    <name type="synonym">Crassostrea gigas</name>
    <dbReference type="NCBI Taxonomy" id="29159"/>
    <lineage>
        <taxon>Eukaryota</taxon>
        <taxon>Metazoa</taxon>
        <taxon>Spiralia</taxon>
        <taxon>Lophotrochozoa</taxon>
        <taxon>Mollusca</taxon>
        <taxon>Bivalvia</taxon>
        <taxon>Autobranchia</taxon>
        <taxon>Pteriomorphia</taxon>
        <taxon>Ostreida</taxon>
        <taxon>Ostreoidea</taxon>
        <taxon>Ostreidae</taxon>
        <taxon>Magallana</taxon>
    </lineage>
</organism>
<dbReference type="InterPro" id="IPR016187">
    <property type="entry name" value="CTDL_fold"/>
</dbReference>
<feature type="domain" description="C-type lectin" evidence="1">
    <location>
        <begin position="316"/>
        <end position="435"/>
    </location>
</feature>
<dbReference type="AlphaFoldDB" id="K1RKX6"/>
<dbReference type="CDD" id="cd00037">
    <property type="entry name" value="CLECT"/>
    <property type="match status" value="2"/>
</dbReference>
<protein>
    <submittedName>
        <fullName evidence="2">Macrophage mannose receptor 1</fullName>
    </submittedName>
</protein>
<accession>K1RKX6</accession>
<dbReference type="InterPro" id="IPR001304">
    <property type="entry name" value="C-type_lectin-like"/>
</dbReference>
<evidence type="ECO:0000259" key="1">
    <source>
        <dbReference type="PROSITE" id="PS50041"/>
    </source>
</evidence>
<dbReference type="SMART" id="SM00034">
    <property type="entry name" value="CLECT"/>
    <property type="match status" value="2"/>
</dbReference>
<keyword evidence="2" id="KW-0675">Receptor</keyword>
<dbReference type="PROSITE" id="PS50041">
    <property type="entry name" value="C_TYPE_LECTIN_2"/>
    <property type="match status" value="2"/>
</dbReference>
<gene>
    <name evidence="2" type="ORF">CGI_10017998</name>
</gene>
<evidence type="ECO:0000313" key="2">
    <source>
        <dbReference type="EMBL" id="EKC34961.1"/>
    </source>
</evidence>
<dbReference type="PANTHER" id="PTHR22803">
    <property type="entry name" value="MANNOSE, PHOSPHOLIPASE, LECTIN RECEPTOR RELATED"/>
    <property type="match status" value="1"/>
</dbReference>
<dbReference type="InterPro" id="IPR016186">
    <property type="entry name" value="C-type_lectin-like/link_sf"/>
</dbReference>
<dbReference type="Pfam" id="PF00059">
    <property type="entry name" value="Lectin_C"/>
    <property type="match status" value="2"/>
</dbReference>
<name>K1RKX6_MAGGI</name>
<reference evidence="2" key="1">
    <citation type="journal article" date="2012" name="Nature">
        <title>The oyster genome reveals stress adaptation and complexity of shell formation.</title>
        <authorList>
            <person name="Zhang G."/>
            <person name="Fang X."/>
            <person name="Guo X."/>
            <person name="Li L."/>
            <person name="Luo R."/>
            <person name="Xu F."/>
            <person name="Yang P."/>
            <person name="Zhang L."/>
            <person name="Wang X."/>
            <person name="Qi H."/>
            <person name="Xiong Z."/>
            <person name="Que H."/>
            <person name="Xie Y."/>
            <person name="Holland P.W."/>
            <person name="Paps J."/>
            <person name="Zhu Y."/>
            <person name="Wu F."/>
            <person name="Chen Y."/>
            <person name="Wang J."/>
            <person name="Peng C."/>
            <person name="Meng J."/>
            <person name="Yang L."/>
            <person name="Liu J."/>
            <person name="Wen B."/>
            <person name="Zhang N."/>
            <person name="Huang Z."/>
            <person name="Zhu Q."/>
            <person name="Feng Y."/>
            <person name="Mount A."/>
            <person name="Hedgecock D."/>
            <person name="Xu Z."/>
            <person name="Liu Y."/>
            <person name="Domazet-Loso T."/>
            <person name="Du Y."/>
            <person name="Sun X."/>
            <person name="Zhang S."/>
            <person name="Liu B."/>
            <person name="Cheng P."/>
            <person name="Jiang X."/>
            <person name="Li J."/>
            <person name="Fan D."/>
            <person name="Wang W."/>
            <person name="Fu W."/>
            <person name="Wang T."/>
            <person name="Wang B."/>
            <person name="Zhang J."/>
            <person name="Peng Z."/>
            <person name="Li Y."/>
            <person name="Li N."/>
            <person name="Wang J."/>
            <person name="Chen M."/>
            <person name="He Y."/>
            <person name="Tan F."/>
            <person name="Song X."/>
            <person name="Zheng Q."/>
            <person name="Huang R."/>
            <person name="Yang H."/>
            <person name="Du X."/>
            <person name="Chen L."/>
            <person name="Yang M."/>
            <person name="Gaffney P.M."/>
            <person name="Wang S."/>
            <person name="Luo L."/>
            <person name="She Z."/>
            <person name="Ming Y."/>
            <person name="Huang W."/>
            <person name="Zhang S."/>
            <person name="Huang B."/>
            <person name="Zhang Y."/>
            <person name="Qu T."/>
            <person name="Ni P."/>
            <person name="Miao G."/>
            <person name="Wang J."/>
            <person name="Wang Q."/>
            <person name="Steinberg C.E."/>
            <person name="Wang H."/>
            <person name="Li N."/>
            <person name="Qian L."/>
            <person name="Zhang G."/>
            <person name="Li Y."/>
            <person name="Yang H."/>
            <person name="Liu X."/>
            <person name="Wang J."/>
            <person name="Yin Y."/>
            <person name="Wang J."/>
        </authorList>
    </citation>
    <scope>NUCLEOTIDE SEQUENCE [LARGE SCALE GENOMIC DNA]</scope>
    <source>
        <strain evidence="2">05x7-T-G4-1.051#20</strain>
    </source>
</reference>
<proteinExistence type="predicted"/>
<dbReference type="EMBL" id="JH817848">
    <property type="protein sequence ID" value="EKC34961.1"/>
    <property type="molecule type" value="Genomic_DNA"/>
</dbReference>
<dbReference type="Gene3D" id="3.10.100.10">
    <property type="entry name" value="Mannose-Binding Protein A, subunit A"/>
    <property type="match status" value="2"/>
</dbReference>